<feature type="region of interest" description="Disordered" evidence="7">
    <location>
        <begin position="738"/>
        <end position="760"/>
    </location>
</feature>
<evidence type="ECO:0000256" key="5">
    <source>
        <dbReference type="ARBA" id="ARBA00023242"/>
    </source>
</evidence>
<evidence type="ECO:0000256" key="6">
    <source>
        <dbReference type="ARBA" id="ARBA00038019"/>
    </source>
</evidence>
<evidence type="ECO:0000256" key="4">
    <source>
        <dbReference type="ARBA" id="ARBA00023187"/>
    </source>
</evidence>
<dbReference type="OrthoDB" id="10265668at2759"/>
<sequence>MKNYSGQLLCFLLQLQDDNSAISRVYESFLSEYPLCYGYWEKYANHKARFSVDQAVEVYEEAVKVATYSVNLWANYCSFGMQFYEDLDDVRRLYERGLTFVGKDYLCNNLWDQYLAFEHSHKQWSRLVDVYIRSLRFPTKKLHSYYQSFKKLVISLEEEIKYQNIWMDLTEGSVASELGDLHSVNDSRIRSIISFLLDQPAALYRGQTLKTILTIGEYFYRRSSEIDEKISLFESRIRRPYFHVKPLDSCQLQTWNHYLDFVETQEDFDWTVKLYERCLIPCANYPEFWVRYIELMEASGGREIATHAIERAVTTFLKRVPQFHEYCAKVKERIGDAAGARSSLDYSKTEFLPNFVDNINQQANMEKRLGNVGAAYSIYEKAIEMLKDKQDLRVTGDLGAAREVFIKGISRAPHCKSLFEGLITFMSIHGGTGEIGCVDSIVERAIVPESGVPLALSLTDRKDVSDLFLQFVDLCGTAHEVRKAWARHLKLFPPAEKATTNGPELLEKTKEITGAGDHDHKPGTPLMKSQTVLDYPMKKKSSLSICKLFSHQQAPVCCNKKIIHSLLLLSPTQSLLTEAIELLRALMRKTSKRPLIPNILRRLNGIMAGSHLSFNPGYQDMPEHHSINNGRFLCNFNILLTLDLIHKLSHLRHTHISHNQVQQYVQHQSIQQKNQLILSHQEHQQQMYLQQQQVLLQQQQLLLLQQQQQQQQQQKQETGTLLDAKTSRDNYDLQILAPTRVAEEDGAVHPIPQPPSAPIQ</sequence>
<comment type="similarity">
    <text evidence="6">Belongs to the PRP39 family.</text>
</comment>
<evidence type="ECO:0000256" key="7">
    <source>
        <dbReference type="SAM" id="MobiDB-lite"/>
    </source>
</evidence>
<dbReference type="InterPro" id="IPR003107">
    <property type="entry name" value="HAT"/>
</dbReference>
<proteinExistence type="inferred from homology"/>
<dbReference type="GO" id="GO:0030627">
    <property type="term" value="F:pre-mRNA 5'-splice site binding"/>
    <property type="evidence" value="ECO:0007669"/>
    <property type="project" value="TreeGrafter"/>
</dbReference>
<organism evidence="8 9">
    <name type="scientific">Spirodela intermedia</name>
    <name type="common">Intermediate duckweed</name>
    <dbReference type="NCBI Taxonomy" id="51605"/>
    <lineage>
        <taxon>Eukaryota</taxon>
        <taxon>Viridiplantae</taxon>
        <taxon>Streptophyta</taxon>
        <taxon>Embryophyta</taxon>
        <taxon>Tracheophyta</taxon>
        <taxon>Spermatophyta</taxon>
        <taxon>Magnoliopsida</taxon>
        <taxon>Liliopsida</taxon>
        <taxon>Araceae</taxon>
        <taxon>Lemnoideae</taxon>
        <taxon>Spirodela</taxon>
    </lineage>
</organism>
<evidence type="ECO:0000256" key="2">
    <source>
        <dbReference type="ARBA" id="ARBA00022664"/>
    </source>
</evidence>
<dbReference type="InterPro" id="IPR059164">
    <property type="entry name" value="HAT_PRP39_C"/>
</dbReference>
<protein>
    <submittedName>
        <fullName evidence="8">Uncharacterized protein</fullName>
    </submittedName>
</protein>
<dbReference type="FunFam" id="1.25.40.10:FF:000064">
    <property type="entry name" value="Putative pre-mrna-processing factor 39"/>
    <property type="match status" value="1"/>
</dbReference>
<accession>A0A7I8KY62</accession>
<dbReference type="EMBL" id="LR746272">
    <property type="protein sequence ID" value="CAA7402018.1"/>
    <property type="molecule type" value="Genomic_DNA"/>
</dbReference>
<dbReference type="FunFam" id="1.25.40.10:FF:000159">
    <property type="entry name" value="Tetratricopeptide repeat (TPR)-like superfamily protein"/>
    <property type="match status" value="1"/>
</dbReference>
<dbReference type="AlphaFoldDB" id="A0A7I8KY62"/>
<dbReference type="SMART" id="SM00386">
    <property type="entry name" value="HAT"/>
    <property type="match status" value="5"/>
</dbReference>
<dbReference type="GO" id="GO:0000243">
    <property type="term" value="C:commitment complex"/>
    <property type="evidence" value="ECO:0007669"/>
    <property type="project" value="TreeGrafter"/>
</dbReference>
<reference evidence="8" key="1">
    <citation type="submission" date="2020-02" db="EMBL/GenBank/DDBJ databases">
        <authorList>
            <person name="Scholz U."/>
            <person name="Mascher M."/>
            <person name="Fiebig A."/>
        </authorList>
    </citation>
    <scope>NUCLEOTIDE SEQUENCE</scope>
</reference>
<keyword evidence="5" id="KW-0539">Nucleus</keyword>
<name>A0A7I8KY62_SPIIN</name>
<gene>
    <name evidence="8" type="ORF">SI8410_09012696</name>
</gene>
<dbReference type="Gene3D" id="1.25.40.10">
    <property type="entry name" value="Tetratricopeptide repeat domain"/>
    <property type="match status" value="2"/>
</dbReference>
<dbReference type="GO" id="GO:0005685">
    <property type="term" value="C:U1 snRNP"/>
    <property type="evidence" value="ECO:0007669"/>
    <property type="project" value="TreeGrafter"/>
</dbReference>
<dbReference type="Proteomes" id="UP000663760">
    <property type="component" value="Chromosome 9"/>
</dbReference>
<keyword evidence="9" id="KW-1185">Reference proteome</keyword>
<dbReference type="InterPro" id="IPR011990">
    <property type="entry name" value="TPR-like_helical_dom_sf"/>
</dbReference>
<keyword evidence="3" id="KW-0677">Repeat</keyword>
<keyword evidence="4" id="KW-0508">mRNA splicing</keyword>
<evidence type="ECO:0000313" key="9">
    <source>
        <dbReference type="Proteomes" id="UP000663760"/>
    </source>
</evidence>
<comment type="subcellular location">
    <subcellularLocation>
        <location evidence="1">Nucleus</location>
    </subcellularLocation>
</comment>
<evidence type="ECO:0000313" key="8">
    <source>
        <dbReference type="EMBL" id="CAA7402018.1"/>
    </source>
</evidence>
<dbReference type="SUPFAM" id="SSF48452">
    <property type="entry name" value="TPR-like"/>
    <property type="match status" value="1"/>
</dbReference>
<dbReference type="Pfam" id="PF23241">
    <property type="entry name" value="HAT_PRP39_C"/>
    <property type="match status" value="1"/>
</dbReference>
<dbReference type="GO" id="GO:0071004">
    <property type="term" value="C:U2-type prespliceosome"/>
    <property type="evidence" value="ECO:0007669"/>
    <property type="project" value="TreeGrafter"/>
</dbReference>
<dbReference type="Pfam" id="PF23240">
    <property type="entry name" value="HAT_PRP39_N"/>
    <property type="match status" value="1"/>
</dbReference>
<evidence type="ECO:0000256" key="3">
    <source>
        <dbReference type="ARBA" id="ARBA00022737"/>
    </source>
</evidence>
<feature type="compositionally biased region" description="Pro residues" evidence="7">
    <location>
        <begin position="751"/>
        <end position="760"/>
    </location>
</feature>
<dbReference type="PANTHER" id="PTHR17204">
    <property type="entry name" value="PRE-MRNA PROCESSING PROTEIN PRP39-RELATED"/>
    <property type="match status" value="1"/>
</dbReference>
<keyword evidence="2" id="KW-0507">mRNA processing</keyword>
<dbReference type="PANTHER" id="PTHR17204:SF26">
    <property type="entry name" value="PRE-MRNA-PROCESSING FACTOR 39-2"/>
    <property type="match status" value="1"/>
</dbReference>
<evidence type="ECO:0000256" key="1">
    <source>
        <dbReference type="ARBA" id="ARBA00004123"/>
    </source>
</evidence>
<dbReference type="GO" id="GO:0000395">
    <property type="term" value="P:mRNA 5'-splice site recognition"/>
    <property type="evidence" value="ECO:0007669"/>
    <property type="project" value="TreeGrafter"/>
</dbReference>